<protein>
    <submittedName>
        <fullName evidence="2">Uncharacterized protein</fullName>
    </submittedName>
</protein>
<dbReference type="EMBL" id="MDTU01000001">
    <property type="protein sequence ID" value="ODN42269.1"/>
    <property type="molecule type" value="Genomic_DNA"/>
</dbReference>
<dbReference type="RefSeq" id="WP_069312066.1">
    <property type="nucleotide sequence ID" value="NZ_MDTU01000001.1"/>
</dbReference>
<reference evidence="2 3" key="1">
    <citation type="submission" date="2016-08" db="EMBL/GenBank/DDBJ databases">
        <title>Draft genome sequence of Candidatus Piscirickettsia litoralis, from seawater.</title>
        <authorList>
            <person name="Wan X."/>
            <person name="Lee A.J."/>
            <person name="Hou S."/>
            <person name="Donachie S.P."/>
        </authorList>
    </citation>
    <scope>NUCLEOTIDE SEQUENCE [LARGE SCALE GENOMIC DNA]</scope>
    <source>
        <strain evidence="2 3">Y2</strain>
    </source>
</reference>
<evidence type="ECO:0000256" key="1">
    <source>
        <dbReference type="SAM" id="SignalP"/>
    </source>
</evidence>
<dbReference type="Pfam" id="PF13584">
    <property type="entry name" value="BatD"/>
    <property type="match status" value="1"/>
</dbReference>
<evidence type="ECO:0000313" key="2">
    <source>
        <dbReference type="EMBL" id="ODN42269.1"/>
    </source>
</evidence>
<dbReference type="InterPro" id="IPR025738">
    <property type="entry name" value="BatD"/>
</dbReference>
<feature type="chain" id="PRO_5046600824" evidence="1">
    <location>
        <begin position="19"/>
        <end position="284"/>
    </location>
</feature>
<dbReference type="PANTHER" id="PTHR40940">
    <property type="entry name" value="PROTEIN BATD-RELATED"/>
    <property type="match status" value="1"/>
</dbReference>
<proteinExistence type="predicted"/>
<feature type="signal peptide" evidence="1">
    <location>
        <begin position="1"/>
        <end position="18"/>
    </location>
</feature>
<name>A0ABX3A828_9GAMM</name>
<organism evidence="2 3">
    <name type="scientific">Piscirickettsia litoralis</name>
    <dbReference type="NCBI Taxonomy" id="1891921"/>
    <lineage>
        <taxon>Bacteria</taxon>
        <taxon>Pseudomonadati</taxon>
        <taxon>Pseudomonadota</taxon>
        <taxon>Gammaproteobacteria</taxon>
        <taxon>Thiotrichales</taxon>
        <taxon>Piscirickettsiaceae</taxon>
        <taxon>Piscirickettsia</taxon>
    </lineage>
</organism>
<gene>
    <name evidence="2" type="ORF">BGC07_04125</name>
</gene>
<dbReference type="PANTHER" id="PTHR40940:SF1">
    <property type="entry name" value="PROTEIN BATD"/>
    <property type="match status" value="1"/>
</dbReference>
<evidence type="ECO:0000313" key="3">
    <source>
        <dbReference type="Proteomes" id="UP000094329"/>
    </source>
</evidence>
<dbReference type="Proteomes" id="UP000094329">
    <property type="component" value="Unassembled WGS sequence"/>
</dbReference>
<comment type="caution">
    <text evidence="2">The sequence shown here is derived from an EMBL/GenBank/DDBJ whole genome shotgun (WGS) entry which is preliminary data.</text>
</comment>
<keyword evidence="3" id="KW-1185">Reference proteome</keyword>
<sequence>MRRLSCILHFFIIIPLQAASLSTYTSTQTPIVNEAFDLFISSNKPFQNEPNTQALNKNFEIFGLSQSSQIKIINGKTQAEYQWILSLAAKKAGKVVIPALYVGKDRTHATSLNVIKTSTTTAKSQDTIELSTKATPKRIYSQQQVTYTVTLKISQSVAARLKNATLSLPSAENAIIKPLGSDKKYQRQVKNTTYTIIERRYAIFPQHSGKLIIKSPIFQGEVDTLHANSFSFPFGFSGQEIKKISTRDNFNDSTRSSKKTKVLGFLQNKSRFKAYGKKLRLNFK</sequence>
<keyword evidence="1" id="KW-0732">Signal</keyword>
<accession>A0ABX3A828</accession>